<protein>
    <recommendedName>
        <fullName evidence="3">Spaetzle domain-containing protein</fullName>
    </recommendedName>
</protein>
<dbReference type="InterPro" id="IPR052444">
    <property type="entry name" value="Spz/Toll_ligand-like"/>
</dbReference>
<evidence type="ECO:0008006" key="3">
    <source>
        <dbReference type="Google" id="ProtNLM"/>
    </source>
</evidence>
<dbReference type="GO" id="GO:0021556">
    <property type="term" value="P:central nervous system formation"/>
    <property type="evidence" value="ECO:0007669"/>
    <property type="project" value="TreeGrafter"/>
</dbReference>
<dbReference type="PANTHER" id="PTHR23199:SF7">
    <property type="entry name" value="RE45222P"/>
    <property type="match status" value="1"/>
</dbReference>
<dbReference type="Proteomes" id="UP000092444">
    <property type="component" value="Unassembled WGS sequence"/>
</dbReference>
<organism evidence="1 2">
    <name type="scientific">Glossina morsitans morsitans</name>
    <name type="common">Savannah tsetse fly</name>
    <dbReference type="NCBI Taxonomy" id="37546"/>
    <lineage>
        <taxon>Eukaryota</taxon>
        <taxon>Metazoa</taxon>
        <taxon>Ecdysozoa</taxon>
        <taxon>Arthropoda</taxon>
        <taxon>Hexapoda</taxon>
        <taxon>Insecta</taxon>
        <taxon>Pterygota</taxon>
        <taxon>Neoptera</taxon>
        <taxon>Endopterygota</taxon>
        <taxon>Diptera</taxon>
        <taxon>Brachycera</taxon>
        <taxon>Muscomorpha</taxon>
        <taxon>Hippoboscoidea</taxon>
        <taxon>Glossinidae</taxon>
        <taxon>Glossina</taxon>
    </lineage>
</organism>
<dbReference type="STRING" id="37546.A0A1B0GC53"/>
<dbReference type="GO" id="GO:0008083">
    <property type="term" value="F:growth factor activity"/>
    <property type="evidence" value="ECO:0007669"/>
    <property type="project" value="TreeGrafter"/>
</dbReference>
<evidence type="ECO:0000313" key="2">
    <source>
        <dbReference type="Proteomes" id="UP000092444"/>
    </source>
</evidence>
<dbReference type="PhylomeDB" id="A0A1B0GC53"/>
<dbReference type="GO" id="GO:0045087">
    <property type="term" value="P:innate immune response"/>
    <property type="evidence" value="ECO:0007669"/>
    <property type="project" value="TreeGrafter"/>
</dbReference>
<dbReference type="EnsemblMetazoa" id="GMOY010883-RA">
    <property type="protein sequence ID" value="GMOY010883-PA"/>
    <property type="gene ID" value="GMOY010883"/>
</dbReference>
<reference evidence="1" key="1">
    <citation type="submission" date="2020-05" db="UniProtKB">
        <authorList>
            <consortium name="EnsemblMetazoa"/>
        </authorList>
    </citation>
    <scope>IDENTIFICATION</scope>
    <source>
        <strain evidence="1">Yale</strain>
    </source>
</reference>
<sequence length="495" mass="56352">MENHLILKRVYLINFKDPEDNLKKLIDDERRKNLNAVREYKTSVDCHTVTSIINIWENSLEKGGLEGDLLNCLEDYNSDNFEDSRIELTVKILYFTLLAGVSASQTTQIDYGEEPPEGYYAFVESPNAIPPKVRPPPYTHVTSNCKNVANGKKSSVSVNNICGDLNKGQIPKNPMRQNVLGEPYPFELIRNQTLKFFSKTLPVLKADDTLPKVTQIIRDDPVETLDYNNIDRHYTARAKRQISQDEVKGEMEHHDYGYFDPALDEELKLKQQHEQRKPRKFCDGGGVFCTIYRALQGDSSPSPTASAMTAERREEIGPIRYEGPPTPCPAKVEYATPVFAKNYQGSWRYVVQIPYEGYFTQTVEVTRCIQARCHYLDGGCLSSPRWVSLLVAEIFYPNAEDAASLTSTTTQTPSVQDFQAYQQYLQKRAGVATASDNTNVSDNSANIDQHCDGHDELGCFQVRLYYDWFLIPGSCKCWRPDYFAKYVRRKSVADL</sequence>
<dbReference type="AlphaFoldDB" id="A0A1B0GC53"/>
<dbReference type="GO" id="GO:0005576">
    <property type="term" value="C:extracellular region"/>
    <property type="evidence" value="ECO:0007669"/>
    <property type="project" value="TreeGrafter"/>
</dbReference>
<dbReference type="PANTHER" id="PTHR23199">
    <property type="entry name" value="NEUROTROPHIN 1-RELATED"/>
    <property type="match status" value="1"/>
</dbReference>
<dbReference type="GO" id="GO:0005121">
    <property type="term" value="F:Toll binding"/>
    <property type="evidence" value="ECO:0007669"/>
    <property type="project" value="TreeGrafter"/>
</dbReference>
<dbReference type="VEuPathDB" id="VectorBase:GMOY010883"/>
<proteinExistence type="predicted"/>
<dbReference type="EMBL" id="CCAG010018996">
    <property type="status" value="NOT_ANNOTATED_CDS"/>
    <property type="molecule type" value="Genomic_DNA"/>
</dbReference>
<dbReference type="SUPFAM" id="SSF57501">
    <property type="entry name" value="Cystine-knot cytokines"/>
    <property type="match status" value="1"/>
</dbReference>
<name>A0A1B0GC53_GLOMM</name>
<keyword evidence="2" id="KW-1185">Reference proteome</keyword>
<dbReference type="Gene3D" id="2.10.90.10">
    <property type="entry name" value="Cystine-knot cytokines"/>
    <property type="match status" value="1"/>
</dbReference>
<dbReference type="InterPro" id="IPR029034">
    <property type="entry name" value="Cystine-knot_cytokine"/>
</dbReference>
<accession>A0A1B0GC53</accession>
<evidence type="ECO:0000313" key="1">
    <source>
        <dbReference type="EnsemblMetazoa" id="GMOY010883-PA"/>
    </source>
</evidence>